<evidence type="ECO:0000259" key="2">
    <source>
        <dbReference type="Pfam" id="PF04892"/>
    </source>
</evidence>
<keyword evidence="1" id="KW-1133">Transmembrane helix</keyword>
<sequence length="128" mass="14794">MKIENYKKSIIRFVPAVIWMSIIFYVSSIPNLELNGELSAYDLVLRKIAHMVEYAILVVLFWWGLEKPLTKRAQLEIFLMAFIYALSDEFHQNYVPTRDGKLTDVLIDTVGIITAIGLIRYIASPKQK</sequence>
<evidence type="ECO:0000256" key="1">
    <source>
        <dbReference type="SAM" id="Phobius"/>
    </source>
</evidence>
<reference evidence="3 4" key="1">
    <citation type="submission" date="2017-09" db="EMBL/GenBank/DDBJ databases">
        <title>Depth-based differentiation of microbial function through sediment-hosted aquifers and enrichment of novel symbionts in the deep terrestrial subsurface.</title>
        <authorList>
            <person name="Probst A.J."/>
            <person name="Ladd B."/>
            <person name="Jarett J.K."/>
            <person name="Geller-Mcgrath D.E."/>
            <person name="Sieber C.M."/>
            <person name="Emerson J.B."/>
            <person name="Anantharaman K."/>
            <person name="Thomas B.C."/>
            <person name="Malmstrom R."/>
            <person name="Stieglmeier M."/>
            <person name="Klingl A."/>
            <person name="Woyke T."/>
            <person name="Ryan C.M."/>
            <person name="Banfield J.F."/>
        </authorList>
    </citation>
    <scope>NUCLEOTIDE SEQUENCE [LARGE SCALE GENOMIC DNA]</scope>
    <source>
        <strain evidence="3">CG22_combo_CG10-13_8_21_14_all_39_12</strain>
    </source>
</reference>
<evidence type="ECO:0000313" key="3">
    <source>
        <dbReference type="EMBL" id="PIP56221.1"/>
    </source>
</evidence>
<gene>
    <name evidence="3" type="ORF">COX05_04210</name>
</gene>
<dbReference type="Proteomes" id="UP000228495">
    <property type="component" value="Unassembled WGS sequence"/>
</dbReference>
<comment type="caution">
    <text evidence="3">The sequence shown here is derived from an EMBL/GenBank/DDBJ whole genome shotgun (WGS) entry which is preliminary data.</text>
</comment>
<dbReference type="NCBIfam" id="NF037970">
    <property type="entry name" value="vanZ_1"/>
    <property type="match status" value="1"/>
</dbReference>
<dbReference type="Pfam" id="PF04892">
    <property type="entry name" value="VanZ"/>
    <property type="match status" value="1"/>
</dbReference>
<dbReference type="PANTHER" id="PTHR28008">
    <property type="entry name" value="DOMAIN PROTEIN, PUTATIVE (AFU_ORTHOLOGUE AFUA_3G10980)-RELATED"/>
    <property type="match status" value="1"/>
</dbReference>
<feature type="domain" description="VanZ-like" evidence="2">
    <location>
        <begin position="17"/>
        <end position="120"/>
    </location>
</feature>
<keyword evidence="1" id="KW-0812">Transmembrane</keyword>
<accession>A0A2H0BF08</accession>
<evidence type="ECO:0000313" key="4">
    <source>
        <dbReference type="Proteomes" id="UP000228495"/>
    </source>
</evidence>
<dbReference type="AlphaFoldDB" id="A0A2H0BF08"/>
<dbReference type="EMBL" id="PCSU01000073">
    <property type="protein sequence ID" value="PIP56221.1"/>
    <property type="molecule type" value="Genomic_DNA"/>
</dbReference>
<dbReference type="PANTHER" id="PTHR28008:SF1">
    <property type="entry name" value="DOMAIN PROTEIN, PUTATIVE (AFU_ORTHOLOGUE AFUA_3G10980)-RELATED"/>
    <property type="match status" value="1"/>
</dbReference>
<dbReference type="InterPro" id="IPR006976">
    <property type="entry name" value="VanZ-like"/>
</dbReference>
<name>A0A2H0BF08_UNCKA</name>
<keyword evidence="1" id="KW-0472">Membrane</keyword>
<feature type="transmembrane region" description="Helical" evidence="1">
    <location>
        <begin position="9"/>
        <end position="28"/>
    </location>
</feature>
<feature type="transmembrane region" description="Helical" evidence="1">
    <location>
        <begin position="48"/>
        <end position="65"/>
    </location>
</feature>
<proteinExistence type="predicted"/>
<protein>
    <recommendedName>
        <fullName evidence="2">VanZ-like domain-containing protein</fullName>
    </recommendedName>
</protein>
<organism evidence="3 4">
    <name type="scientific">candidate division WWE3 bacterium CG22_combo_CG10-13_8_21_14_all_39_12</name>
    <dbReference type="NCBI Taxonomy" id="1975094"/>
    <lineage>
        <taxon>Bacteria</taxon>
        <taxon>Katanobacteria</taxon>
    </lineage>
</organism>